<keyword evidence="3" id="KW-1185">Reference proteome</keyword>
<dbReference type="InterPro" id="IPR000073">
    <property type="entry name" value="AB_hydrolase_1"/>
</dbReference>
<feature type="domain" description="AB hydrolase-1" evidence="1">
    <location>
        <begin position="91"/>
        <end position="210"/>
    </location>
</feature>
<protein>
    <submittedName>
        <fullName evidence="2">ABHD16A</fullName>
    </submittedName>
</protein>
<dbReference type="Gene3D" id="3.40.50.1820">
    <property type="entry name" value="alpha/beta hydrolase"/>
    <property type="match status" value="1"/>
</dbReference>
<accession>A0ABY6K3H0</accession>
<sequence length="231" mass="24705">MASGVPMGRPFSVSEPALQYLGSEVTDVYCAETRTGLVSPSSHPLPPTGGLPSSMPLKDSLVISSVYSTDISHKFAPAFSQTFNERHCVQVICCEGNAGFYEYGIMVTPLAAGYSVLGWNHPGFAGSTTVLPHEWKSVASPIVLVQGVPFPDQDTNAIDVVIQMAIHKLGFQPSNILLYAWSIGGYSATWAALNYPDISGLVLDATFDDILPLAKSRMPPVLSTCLGLFYS</sequence>
<dbReference type="Pfam" id="PF00561">
    <property type="entry name" value="Abhydrolase_1"/>
    <property type="match status" value="1"/>
</dbReference>
<dbReference type="EMBL" id="CP092864">
    <property type="protein sequence ID" value="UYV62829.1"/>
    <property type="molecule type" value="Genomic_DNA"/>
</dbReference>
<dbReference type="InterPro" id="IPR029058">
    <property type="entry name" value="AB_hydrolase_fold"/>
</dbReference>
<proteinExistence type="predicted"/>
<dbReference type="PANTHER" id="PTHR12277">
    <property type="entry name" value="ALPHA/BETA HYDROLASE DOMAIN-CONTAINING PROTEIN"/>
    <property type="match status" value="1"/>
</dbReference>
<gene>
    <name evidence="2" type="ORF">LAZ67_2002066</name>
</gene>
<organism evidence="2 3">
    <name type="scientific">Cordylochernes scorpioides</name>
    <dbReference type="NCBI Taxonomy" id="51811"/>
    <lineage>
        <taxon>Eukaryota</taxon>
        <taxon>Metazoa</taxon>
        <taxon>Ecdysozoa</taxon>
        <taxon>Arthropoda</taxon>
        <taxon>Chelicerata</taxon>
        <taxon>Arachnida</taxon>
        <taxon>Pseudoscorpiones</taxon>
        <taxon>Cheliferoidea</taxon>
        <taxon>Chernetidae</taxon>
        <taxon>Cordylochernes</taxon>
    </lineage>
</organism>
<dbReference type="PANTHER" id="PTHR12277:SF72">
    <property type="entry name" value="BAT5L PROTEIN"/>
    <property type="match status" value="1"/>
</dbReference>
<dbReference type="SUPFAM" id="SSF53474">
    <property type="entry name" value="alpha/beta-Hydrolases"/>
    <property type="match status" value="1"/>
</dbReference>
<reference evidence="2 3" key="1">
    <citation type="submission" date="2022-01" db="EMBL/GenBank/DDBJ databases">
        <title>A chromosomal length assembly of Cordylochernes scorpioides.</title>
        <authorList>
            <person name="Zeh D."/>
            <person name="Zeh J."/>
        </authorList>
    </citation>
    <scope>NUCLEOTIDE SEQUENCE [LARGE SCALE GENOMIC DNA]</scope>
    <source>
        <strain evidence="2">IN4F17</strain>
        <tissue evidence="2">Whole Body</tissue>
    </source>
</reference>
<name>A0ABY6K3H0_9ARAC</name>
<evidence type="ECO:0000313" key="2">
    <source>
        <dbReference type="EMBL" id="UYV62829.1"/>
    </source>
</evidence>
<dbReference type="Proteomes" id="UP001235939">
    <property type="component" value="Chromosome 02"/>
</dbReference>
<evidence type="ECO:0000313" key="3">
    <source>
        <dbReference type="Proteomes" id="UP001235939"/>
    </source>
</evidence>
<evidence type="ECO:0000259" key="1">
    <source>
        <dbReference type="Pfam" id="PF00561"/>
    </source>
</evidence>